<dbReference type="InterPro" id="IPR001537">
    <property type="entry name" value="SpoU_MeTrfase"/>
</dbReference>
<reference evidence="5" key="1">
    <citation type="journal article" date="2015" name="Nature">
        <title>Complex archaea that bridge the gap between prokaryotes and eukaryotes.</title>
        <authorList>
            <person name="Spang A."/>
            <person name="Saw J.H."/>
            <person name="Jorgensen S.L."/>
            <person name="Zaremba-Niedzwiedzka K."/>
            <person name="Martijn J."/>
            <person name="Lind A.E."/>
            <person name="van Eijk R."/>
            <person name="Schleper C."/>
            <person name="Guy L."/>
            <person name="Ettema T.J."/>
        </authorList>
    </citation>
    <scope>NUCLEOTIDE SEQUENCE</scope>
</reference>
<keyword evidence="3" id="KW-1133">Transmembrane helix</keyword>
<dbReference type="EMBL" id="LAZR01007758">
    <property type="protein sequence ID" value="KKM83151.1"/>
    <property type="molecule type" value="Genomic_DNA"/>
</dbReference>
<name>A0A0F9L704_9ZZZZ</name>
<dbReference type="Gene3D" id="3.40.1280.10">
    <property type="match status" value="1"/>
</dbReference>
<proteinExistence type="predicted"/>
<keyword evidence="1" id="KW-0489">Methyltransferase</keyword>
<accession>A0A0F9L704</accession>
<organism evidence="5">
    <name type="scientific">marine sediment metagenome</name>
    <dbReference type="NCBI Taxonomy" id="412755"/>
    <lineage>
        <taxon>unclassified sequences</taxon>
        <taxon>metagenomes</taxon>
        <taxon>ecological metagenomes</taxon>
    </lineage>
</organism>
<comment type="caution">
    <text evidence="5">The sequence shown here is derived from an EMBL/GenBank/DDBJ whole genome shotgun (WGS) entry which is preliminary data.</text>
</comment>
<evidence type="ECO:0000256" key="1">
    <source>
        <dbReference type="ARBA" id="ARBA00022603"/>
    </source>
</evidence>
<sequence>MRGYFGIGIENTKTKANIGTLWRSAYGLGAAFIFVIGNRYKKQASDTVKAMRHIPMYHYDTFEQFYENMPKDCQLIGIELCKSMKKLTYKGKPVKVVKDRGRPCDNCIFFTECARKTNFKEAQEWERENKLTVCMDKMVKYLYA</sequence>
<feature type="domain" description="tRNA/rRNA methyltransferase SpoU type" evidence="4">
    <location>
        <begin position="8"/>
        <end position="84"/>
    </location>
</feature>
<keyword evidence="3" id="KW-0812">Transmembrane</keyword>
<dbReference type="GO" id="GO:0006396">
    <property type="term" value="P:RNA processing"/>
    <property type="evidence" value="ECO:0007669"/>
    <property type="project" value="InterPro"/>
</dbReference>
<dbReference type="AlphaFoldDB" id="A0A0F9L704"/>
<evidence type="ECO:0000256" key="3">
    <source>
        <dbReference type="SAM" id="Phobius"/>
    </source>
</evidence>
<evidence type="ECO:0000259" key="4">
    <source>
        <dbReference type="Pfam" id="PF00588"/>
    </source>
</evidence>
<feature type="transmembrane region" description="Helical" evidence="3">
    <location>
        <begin position="20"/>
        <end position="37"/>
    </location>
</feature>
<evidence type="ECO:0000313" key="5">
    <source>
        <dbReference type="EMBL" id="KKM83151.1"/>
    </source>
</evidence>
<keyword evidence="3" id="KW-0472">Membrane</keyword>
<keyword evidence="2" id="KW-0808">Transferase</keyword>
<evidence type="ECO:0000256" key="2">
    <source>
        <dbReference type="ARBA" id="ARBA00022679"/>
    </source>
</evidence>
<gene>
    <name evidence="5" type="ORF">LCGC14_1312390</name>
</gene>
<dbReference type="InterPro" id="IPR029028">
    <property type="entry name" value="Alpha/beta_knot_MTases"/>
</dbReference>
<protein>
    <recommendedName>
        <fullName evidence="4">tRNA/rRNA methyltransferase SpoU type domain-containing protein</fullName>
    </recommendedName>
</protein>
<dbReference type="SUPFAM" id="SSF75217">
    <property type="entry name" value="alpha/beta knot"/>
    <property type="match status" value="1"/>
</dbReference>
<dbReference type="GO" id="GO:0008173">
    <property type="term" value="F:RNA methyltransferase activity"/>
    <property type="evidence" value="ECO:0007669"/>
    <property type="project" value="InterPro"/>
</dbReference>
<dbReference type="GO" id="GO:0003723">
    <property type="term" value="F:RNA binding"/>
    <property type="evidence" value="ECO:0007669"/>
    <property type="project" value="InterPro"/>
</dbReference>
<dbReference type="InterPro" id="IPR029026">
    <property type="entry name" value="tRNA_m1G_MTases_N"/>
</dbReference>
<dbReference type="Pfam" id="PF00588">
    <property type="entry name" value="SpoU_methylase"/>
    <property type="match status" value="1"/>
</dbReference>
<dbReference type="GO" id="GO:0032259">
    <property type="term" value="P:methylation"/>
    <property type="evidence" value="ECO:0007669"/>
    <property type="project" value="UniProtKB-KW"/>
</dbReference>